<sequence>MEKFSAWRDPGTGVQASVITSLIGISSNFISSALFDARAPPINKIIGRLRSCCFWNSIRRVQEYAGLNIARVICGIPPGLRSIAILGRIFLCLLGFWSISTYVASRKNRRADTATSDDWSPGPGDIIVSNWASWIEVLWLAVRYNPQFVLPVCASPTLSATQTTAPATPGRRTGTGSAQVSTASAARRQQILGFRTASLLEMILATGHVPPYGSSTSTVMATIEDIRAQCDRPLVVLPECTTSNGRALIRFADVFVAGKGKHIKHPVKGFKMYIMCARYDPPTITTPSPTHSIPSQSGTLPNPAPHIVKLLFAPALAQSLSIRLVAPSDSPSGSFMASEVILDNGIAPADEISEACAVLMAQASKLKRVGMGWEDKAAFLDFYRKRKSL</sequence>
<name>A0A8H7LW08_9AGAM</name>
<organism evidence="9 10">
    <name type="scientific">Rhizoctonia solani</name>
    <dbReference type="NCBI Taxonomy" id="456999"/>
    <lineage>
        <taxon>Eukaryota</taxon>
        <taxon>Fungi</taxon>
        <taxon>Dikarya</taxon>
        <taxon>Basidiomycota</taxon>
        <taxon>Agaricomycotina</taxon>
        <taxon>Agaricomycetes</taxon>
        <taxon>Cantharellales</taxon>
        <taxon>Ceratobasidiaceae</taxon>
        <taxon>Rhizoctonia</taxon>
    </lineage>
</organism>
<keyword evidence="4" id="KW-0443">Lipid metabolism</keyword>
<keyword evidence="5 8" id="KW-0472">Membrane</keyword>
<evidence type="ECO:0000313" key="9">
    <source>
        <dbReference type="EMBL" id="KAF8709090.1"/>
    </source>
</evidence>
<dbReference type="PANTHER" id="PTHR23063">
    <property type="entry name" value="PHOSPHOLIPID ACYLTRANSFERASE"/>
    <property type="match status" value="1"/>
</dbReference>
<evidence type="ECO:0000256" key="7">
    <source>
        <dbReference type="SAM" id="MobiDB-lite"/>
    </source>
</evidence>
<keyword evidence="6" id="KW-0012">Acyltransferase</keyword>
<keyword evidence="3 8" id="KW-1133">Transmembrane helix</keyword>
<dbReference type="OrthoDB" id="272512at2759"/>
<feature type="transmembrane region" description="Helical" evidence="8">
    <location>
        <begin position="85"/>
        <end position="104"/>
    </location>
</feature>
<gene>
    <name evidence="9" type="ORF">RHS03_02718</name>
</gene>
<protein>
    <recommendedName>
        <fullName evidence="11">Phospholipid/glycerol acyltransferase domain-containing protein</fullName>
    </recommendedName>
</protein>
<dbReference type="EMBL" id="JACYCD010000048">
    <property type="protein sequence ID" value="KAF8709090.1"/>
    <property type="molecule type" value="Genomic_DNA"/>
</dbReference>
<keyword evidence="2 8" id="KW-0812">Transmembrane</keyword>
<dbReference type="PANTHER" id="PTHR23063:SF60">
    <property type="entry name" value="LYSOPHOSPHATIDIC ACID:OLEOYL-COA ACYLTRANSFERASE 1"/>
    <property type="match status" value="1"/>
</dbReference>
<accession>A0A8H7LW08</accession>
<feature type="non-terminal residue" evidence="9">
    <location>
        <position position="389"/>
    </location>
</feature>
<evidence type="ECO:0000256" key="5">
    <source>
        <dbReference type="ARBA" id="ARBA00023136"/>
    </source>
</evidence>
<dbReference type="GO" id="GO:0016746">
    <property type="term" value="F:acyltransferase activity"/>
    <property type="evidence" value="ECO:0007669"/>
    <property type="project" value="UniProtKB-KW"/>
</dbReference>
<comment type="caution">
    <text evidence="9">The sequence shown here is derived from an EMBL/GenBank/DDBJ whole genome shotgun (WGS) entry which is preliminary data.</text>
</comment>
<evidence type="ECO:0000256" key="2">
    <source>
        <dbReference type="ARBA" id="ARBA00022692"/>
    </source>
</evidence>
<evidence type="ECO:0000256" key="6">
    <source>
        <dbReference type="ARBA" id="ARBA00023315"/>
    </source>
</evidence>
<evidence type="ECO:0000256" key="1">
    <source>
        <dbReference type="ARBA" id="ARBA00022679"/>
    </source>
</evidence>
<dbReference type="AlphaFoldDB" id="A0A8H7LW08"/>
<keyword evidence="1" id="KW-0808">Transferase</keyword>
<evidence type="ECO:0000313" key="10">
    <source>
        <dbReference type="Proteomes" id="UP000602905"/>
    </source>
</evidence>
<evidence type="ECO:0000256" key="4">
    <source>
        <dbReference type="ARBA" id="ARBA00023098"/>
    </source>
</evidence>
<reference evidence="9" key="1">
    <citation type="submission" date="2020-09" db="EMBL/GenBank/DDBJ databases">
        <title>Comparative genome analyses of four rice-infecting Rhizoctonia solani isolates reveal extensive enrichment of homogalacturonan modification genes.</title>
        <authorList>
            <person name="Lee D.-Y."/>
            <person name="Jeon J."/>
            <person name="Kim K.-T."/>
            <person name="Cheong K."/>
            <person name="Song H."/>
            <person name="Choi G."/>
            <person name="Ko J."/>
            <person name="Opiyo S.O."/>
            <person name="Zuo S."/>
            <person name="Madhav S."/>
            <person name="Lee Y.-H."/>
            <person name="Wang G.-L."/>
        </authorList>
    </citation>
    <scope>NUCLEOTIDE SEQUENCE</scope>
    <source>
        <strain evidence="9">AG1-IA WGL</strain>
    </source>
</reference>
<dbReference type="GO" id="GO:0006629">
    <property type="term" value="P:lipid metabolic process"/>
    <property type="evidence" value="ECO:0007669"/>
    <property type="project" value="UniProtKB-KW"/>
</dbReference>
<evidence type="ECO:0000256" key="8">
    <source>
        <dbReference type="SAM" id="Phobius"/>
    </source>
</evidence>
<proteinExistence type="predicted"/>
<dbReference type="Proteomes" id="UP000602905">
    <property type="component" value="Unassembled WGS sequence"/>
</dbReference>
<feature type="region of interest" description="Disordered" evidence="7">
    <location>
        <begin position="161"/>
        <end position="182"/>
    </location>
</feature>
<evidence type="ECO:0000256" key="3">
    <source>
        <dbReference type="ARBA" id="ARBA00022989"/>
    </source>
</evidence>
<evidence type="ECO:0008006" key="11">
    <source>
        <dbReference type="Google" id="ProtNLM"/>
    </source>
</evidence>